<feature type="compositionally biased region" description="Low complexity" evidence="1">
    <location>
        <begin position="384"/>
        <end position="396"/>
    </location>
</feature>
<sequence length="560" mass="60363">MGGFEDSNGFFADLMKNYQQDLGANFKLDMDRSDEIPKEVVCLLPSNNGMGVFDSCSSAVPTNETGLPVSSDHFPTEADDDDFMSNFPISARDYTTEEQFDQALMLLGPQSDSESQDETSSQYLSNLVKSSSPKMEEAEQKPTQRLSPAEQQMERSPVALAVIKCDNETSSASLSQSPILASLAADSGGENLQDPSWLPVLTTNNSSVIEGNTQQSGEATLPMHDEVEQVHPTHSPSPSVLKMGMTEDVEHVAGEDVTSAELHTACDDDVLNDDSGSELDFLPSHDEKLLFRLSDDHLSFDRLPSCSSETEEAQIEADPDPGTEQTQTEADPVAEVSSKSTRYLSDRSTSSSGNTSVKSSKLDVRHSPRTANLGAGRPKKTDPSIRSSASSHSQQSTTYLRRRSNGSAENSKAREDLSGTPQRNSTSGGTTDAPASEETQPASQATVLTENSRVDSTDASWGTESLPLSENPRDTNEAAKNQSEEFEPVVRFLGSPTSAKRSPQCSFTSPQVEAFFEGSQSSKSSECVPGSTASTPIEARSLWTMLTTSRPTSFGYVFSQ</sequence>
<reference evidence="2 3" key="1">
    <citation type="submission" date="2018-11" db="EMBL/GenBank/DDBJ databases">
        <authorList>
            <consortium name="Pathogen Informatics"/>
        </authorList>
    </citation>
    <scope>NUCLEOTIDE SEQUENCE [LARGE SCALE GENOMIC DNA]</scope>
</reference>
<feature type="compositionally biased region" description="Polar residues" evidence="1">
    <location>
        <begin position="419"/>
        <end position="430"/>
    </location>
</feature>
<evidence type="ECO:0000313" key="3">
    <source>
        <dbReference type="Proteomes" id="UP000281553"/>
    </source>
</evidence>
<accession>A0A3P7LX20</accession>
<proteinExistence type="predicted"/>
<feature type="compositionally biased region" description="Acidic residues" evidence="1">
    <location>
        <begin position="309"/>
        <end position="321"/>
    </location>
</feature>
<feature type="region of interest" description="Disordered" evidence="1">
    <location>
        <begin position="109"/>
        <end position="153"/>
    </location>
</feature>
<dbReference type="Proteomes" id="UP000281553">
    <property type="component" value="Unassembled WGS sequence"/>
</dbReference>
<evidence type="ECO:0000313" key="2">
    <source>
        <dbReference type="EMBL" id="VDN16147.1"/>
    </source>
</evidence>
<dbReference type="EMBL" id="UYRU01064839">
    <property type="protein sequence ID" value="VDN16147.1"/>
    <property type="molecule type" value="Genomic_DNA"/>
</dbReference>
<keyword evidence="3" id="KW-1185">Reference proteome</keyword>
<protein>
    <submittedName>
        <fullName evidence="2">Uncharacterized protein</fullName>
    </submittedName>
</protein>
<feature type="compositionally biased region" description="Polar residues" evidence="1">
    <location>
        <begin position="437"/>
        <end position="451"/>
    </location>
</feature>
<feature type="compositionally biased region" description="Low complexity" evidence="1">
    <location>
        <begin position="346"/>
        <end position="359"/>
    </location>
</feature>
<feature type="region of interest" description="Disordered" evidence="1">
    <location>
        <begin position="303"/>
        <end position="487"/>
    </location>
</feature>
<evidence type="ECO:0000256" key="1">
    <source>
        <dbReference type="SAM" id="MobiDB-lite"/>
    </source>
</evidence>
<name>A0A3P7LX20_DIBLA</name>
<feature type="compositionally biased region" description="Polar residues" evidence="1">
    <location>
        <begin position="123"/>
        <end position="133"/>
    </location>
</feature>
<dbReference type="AlphaFoldDB" id="A0A3P7LX20"/>
<feature type="compositionally biased region" description="Low complexity" evidence="1">
    <location>
        <begin position="110"/>
        <end position="122"/>
    </location>
</feature>
<dbReference type="OrthoDB" id="6265393at2759"/>
<feature type="compositionally biased region" description="Polar residues" evidence="1">
    <location>
        <begin position="457"/>
        <end position="468"/>
    </location>
</feature>
<organism evidence="2 3">
    <name type="scientific">Dibothriocephalus latus</name>
    <name type="common">Fish tapeworm</name>
    <name type="synonym">Diphyllobothrium latum</name>
    <dbReference type="NCBI Taxonomy" id="60516"/>
    <lineage>
        <taxon>Eukaryota</taxon>
        <taxon>Metazoa</taxon>
        <taxon>Spiralia</taxon>
        <taxon>Lophotrochozoa</taxon>
        <taxon>Platyhelminthes</taxon>
        <taxon>Cestoda</taxon>
        <taxon>Eucestoda</taxon>
        <taxon>Diphyllobothriidea</taxon>
        <taxon>Diphyllobothriidae</taxon>
        <taxon>Dibothriocephalus</taxon>
    </lineage>
</organism>
<gene>
    <name evidence="2" type="ORF">DILT_LOCUS11978</name>
</gene>